<dbReference type="UniPathway" id="UPA00906">
    <property type="reaction ID" value="UER00895"/>
</dbReference>
<evidence type="ECO:0000259" key="5">
    <source>
        <dbReference type="Pfam" id="PF00587"/>
    </source>
</evidence>
<protein>
    <recommendedName>
        <fullName evidence="3">Seryl-tRNA(Ser/Sec) synthetase</fullName>
    </recommendedName>
</protein>
<evidence type="ECO:0000256" key="3">
    <source>
        <dbReference type="ARBA" id="ARBA00033352"/>
    </source>
</evidence>
<evidence type="ECO:0000256" key="2">
    <source>
        <dbReference type="ARBA" id="ARBA00010728"/>
    </source>
</evidence>
<dbReference type="InterPro" id="IPR045864">
    <property type="entry name" value="aa-tRNA-synth_II/BPL/LPL"/>
</dbReference>
<evidence type="ECO:0000313" key="7">
    <source>
        <dbReference type="Proteomes" id="UP000028990"/>
    </source>
</evidence>
<dbReference type="GO" id="GO:0005524">
    <property type="term" value="F:ATP binding"/>
    <property type="evidence" value="ECO:0007669"/>
    <property type="project" value="InterPro"/>
</dbReference>
<dbReference type="InterPro" id="IPR002317">
    <property type="entry name" value="Ser-tRNA-ligase_type_1"/>
</dbReference>
<proteinExistence type="inferred from homology"/>
<dbReference type="InterPro" id="IPR002314">
    <property type="entry name" value="aa-tRNA-synt_IIb"/>
</dbReference>
<dbReference type="PANTHER" id="PTHR11778">
    <property type="entry name" value="SERYL-TRNA SYNTHETASE"/>
    <property type="match status" value="1"/>
</dbReference>
<evidence type="ECO:0000313" key="6">
    <source>
        <dbReference type="EMBL" id="KFO20246.1"/>
    </source>
</evidence>
<evidence type="ECO:0000256" key="1">
    <source>
        <dbReference type="ARBA" id="ARBA00005045"/>
    </source>
</evidence>
<evidence type="ECO:0000256" key="4">
    <source>
        <dbReference type="SAM" id="MobiDB-lite"/>
    </source>
</evidence>
<gene>
    <name evidence="6" type="ORF">H920_18363</name>
</gene>
<dbReference type="SUPFAM" id="SSF55681">
    <property type="entry name" value="Class II aaRS and biotin synthetases"/>
    <property type="match status" value="1"/>
</dbReference>
<keyword evidence="6" id="KW-0436">Ligase</keyword>
<dbReference type="GO" id="GO:0006434">
    <property type="term" value="P:seryl-tRNA aminoacylation"/>
    <property type="evidence" value="ECO:0007669"/>
    <property type="project" value="InterPro"/>
</dbReference>
<name>A0A091DBT0_FUKDA</name>
<feature type="domain" description="Aminoacyl-tRNA synthetase class II (G/ P/ S/T)" evidence="5">
    <location>
        <begin position="33"/>
        <end position="86"/>
    </location>
</feature>
<organism evidence="6 7">
    <name type="scientific">Fukomys damarensis</name>
    <name type="common">Damaraland mole rat</name>
    <name type="synonym">Cryptomys damarensis</name>
    <dbReference type="NCBI Taxonomy" id="885580"/>
    <lineage>
        <taxon>Eukaryota</taxon>
        <taxon>Metazoa</taxon>
        <taxon>Chordata</taxon>
        <taxon>Craniata</taxon>
        <taxon>Vertebrata</taxon>
        <taxon>Euteleostomi</taxon>
        <taxon>Mammalia</taxon>
        <taxon>Eutheria</taxon>
        <taxon>Euarchontoglires</taxon>
        <taxon>Glires</taxon>
        <taxon>Rodentia</taxon>
        <taxon>Hystricomorpha</taxon>
        <taxon>Bathyergidae</taxon>
        <taxon>Fukomys</taxon>
    </lineage>
</organism>
<sequence>MKSYKVTGKGCGKSDDTSYDEEYLIQSSPLAAANLPIKYAGLSTCFGQEVWSRGCDTGGILRVHQFEKTEQFVYASPHDKSWEMSDWMSSAKRRGPRPSQPQPPVKGDIMSRYRAPEQKGISITHTAVALPGEEET</sequence>
<comment type="pathway">
    <text evidence="1">Aminoacyl-tRNA biosynthesis; selenocysteinyl-tRNA(Sec) biosynthesis; L-seryl-tRNA(Sec) from L-serine and tRNA(Sec): step 1/1.</text>
</comment>
<dbReference type="AlphaFoldDB" id="A0A091DBT0"/>
<dbReference type="EMBL" id="KN124838">
    <property type="protein sequence ID" value="KFO20246.1"/>
    <property type="molecule type" value="Genomic_DNA"/>
</dbReference>
<dbReference type="Gene3D" id="3.30.930.10">
    <property type="entry name" value="Bira Bifunctional Protein, Domain 2"/>
    <property type="match status" value="1"/>
</dbReference>
<reference evidence="6 7" key="1">
    <citation type="submission" date="2013-11" db="EMBL/GenBank/DDBJ databases">
        <title>The Damaraland mole rat (Fukomys damarensis) genome and evolution of African mole rats.</title>
        <authorList>
            <person name="Gladyshev V.N."/>
            <person name="Fang X."/>
        </authorList>
    </citation>
    <scope>NUCLEOTIDE SEQUENCE [LARGE SCALE GENOMIC DNA]</scope>
    <source>
        <tissue evidence="6">Liver</tissue>
    </source>
</reference>
<feature type="region of interest" description="Disordered" evidence="4">
    <location>
        <begin position="85"/>
        <end position="116"/>
    </location>
</feature>
<dbReference type="Pfam" id="PF00587">
    <property type="entry name" value="tRNA-synt_2b"/>
    <property type="match status" value="1"/>
</dbReference>
<keyword evidence="6" id="KW-0030">Aminoacyl-tRNA synthetase</keyword>
<dbReference type="Proteomes" id="UP000028990">
    <property type="component" value="Unassembled WGS sequence"/>
</dbReference>
<dbReference type="GO" id="GO:0004828">
    <property type="term" value="F:serine-tRNA ligase activity"/>
    <property type="evidence" value="ECO:0007669"/>
    <property type="project" value="InterPro"/>
</dbReference>
<accession>A0A091DBT0</accession>
<keyword evidence="7" id="KW-1185">Reference proteome</keyword>
<comment type="similarity">
    <text evidence="2">Belongs to the class-II aminoacyl-tRNA synthetase family. Type-1 seryl-tRNA synthetase subfamily.</text>
</comment>